<accession>A0A1J5T2R5</accession>
<dbReference type="InterPro" id="IPR052528">
    <property type="entry name" value="Sugar_transport-like"/>
</dbReference>
<feature type="transmembrane region" description="Helical" evidence="1">
    <location>
        <begin position="34"/>
        <end position="54"/>
    </location>
</feature>
<gene>
    <name evidence="3" type="ORF">BEU04_02180</name>
</gene>
<protein>
    <recommendedName>
        <fullName evidence="2">Major facilitator superfamily (MFS) profile domain-containing protein</fullName>
    </recommendedName>
</protein>
<evidence type="ECO:0000259" key="2">
    <source>
        <dbReference type="PROSITE" id="PS50850"/>
    </source>
</evidence>
<feature type="transmembrane region" description="Helical" evidence="1">
    <location>
        <begin position="156"/>
        <end position="177"/>
    </location>
</feature>
<dbReference type="InterPro" id="IPR036259">
    <property type="entry name" value="MFS_trans_sf"/>
</dbReference>
<name>A0A1J5T2R5_9ARCH</name>
<dbReference type="PANTHER" id="PTHR23526">
    <property type="entry name" value="INTEGRAL MEMBRANE TRANSPORT PROTEIN-RELATED"/>
    <property type="match status" value="1"/>
</dbReference>
<feature type="transmembrane region" description="Helical" evidence="1">
    <location>
        <begin position="90"/>
        <end position="111"/>
    </location>
</feature>
<sequence>MKIPLLAAMLYYITVGMAHTMIILQAEALGGKNIVGIVVGVPLLVVVISSSLWGYIADYYKNRKRVVIVSVSIIALLYIPQPWVGSWGLVGIRTIQALFLGGVVHLTTLFAELEPKQRGAYLGLLQSTSGFGWGFGSLIAGLLISIEKYGEGSSDVVLGFSICSVLAFASAIGMISLPNTYENVKPGMIKEELFTLRNLWICATMVFAGYYFFLSFAPSYFSEVMGSSKGMGYVMFASGAVHAISAPYLGKYIDKIPREKSLKITIICFIICMAVYTMTENKILTILAFMPPVWMLFQVSATSLVADRVSYANRARAVGLLNSCMFFGAGMGGILSGQLYDSYKNTEIFGIGTLVIIIGLMFAFLLPKKLETID</sequence>
<feature type="transmembrane region" description="Helical" evidence="1">
    <location>
        <begin position="348"/>
        <end position="366"/>
    </location>
</feature>
<keyword evidence="1" id="KW-0812">Transmembrane</keyword>
<dbReference type="InterPro" id="IPR011701">
    <property type="entry name" value="MFS"/>
</dbReference>
<proteinExistence type="predicted"/>
<evidence type="ECO:0000313" key="4">
    <source>
        <dbReference type="Proteomes" id="UP000183815"/>
    </source>
</evidence>
<feature type="transmembrane region" description="Helical" evidence="1">
    <location>
        <begin position="284"/>
        <end position="305"/>
    </location>
</feature>
<keyword evidence="1" id="KW-0472">Membrane</keyword>
<feature type="transmembrane region" description="Helical" evidence="1">
    <location>
        <begin position="123"/>
        <end position="144"/>
    </location>
</feature>
<evidence type="ECO:0000313" key="3">
    <source>
        <dbReference type="EMBL" id="OIR15154.1"/>
    </source>
</evidence>
<feature type="transmembrane region" description="Helical" evidence="1">
    <location>
        <begin position="230"/>
        <end position="249"/>
    </location>
</feature>
<dbReference type="AlphaFoldDB" id="A0A1J5T2R5"/>
<organism evidence="3 4">
    <name type="scientific">Marine Group III euryarchaeote CG-Bathy1</name>
    <dbReference type="NCBI Taxonomy" id="1889001"/>
    <lineage>
        <taxon>Archaea</taxon>
        <taxon>Methanobacteriati</taxon>
        <taxon>Thermoplasmatota</taxon>
        <taxon>Thermoplasmata</taxon>
        <taxon>Candidatus Thermoprofundales</taxon>
    </lineage>
</organism>
<dbReference type="Pfam" id="PF07690">
    <property type="entry name" value="MFS_1"/>
    <property type="match status" value="1"/>
</dbReference>
<feature type="domain" description="Major facilitator superfamily (MFS) profile" evidence="2">
    <location>
        <begin position="1"/>
        <end position="371"/>
    </location>
</feature>
<dbReference type="PROSITE" id="PS50850">
    <property type="entry name" value="MFS"/>
    <property type="match status" value="1"/>
</dbReference>
<dbReference type="PANTHER" id="PTHR23526:SF4">
    <property type="entry name" value="INTEGRAL MEMBRANE TRANSPORT PROTEIN"/>
    <property type="match status" value="1"/>
</dbReference>
<comment type="caution">
    <text evidence="3">The sequence shown here is derived from an EMBL/GenBank/DDBJ whole genome shotgun (WGS) entry which is preliminary data.</text>
</comment>
<reference evidence="3 4" key="1">
    <citation type="submission" date="2016-08" db="EMBL/GenBank/DDBJ databases">
        <title>New Insights into Marine Group III Euryarchaeota, from dark to light.</title>
        <authorList>
            <person name="Haro-Moreno J.M."/>
            <person name="Rodriguez-Valera F."/>
            <person name="Lopez-Garcia P."/>
            <person name="Moreira D."/>
            <person name="Martin-Cuadrado A.B."/>
        </authorList>
    </citation>
    <scope>NUCLEOTIDE SEQUENCE [LARGE SCALE GENOMIC DNA]</scope>
    <source>
        <strain evidence="3">CG-Bathy1</strain>
    </source>
</reference>
<dbReference type="EMBL" id="MIYU01000017">
    <property type="protein sequence ID" value="OIR15154.1"/>
    <property type="molecule type" value="Genomic_DNA"/>
</dbReference>
<keyword evidence="1" id="KW-1133">Transmembrane helix</keyword>
<evidence type="ECO:0000256" key="1">
    <source>
        <dbReference type="SAM" id="Phobius"/>
    </source>
</evidence>
<dbReference type="GO" id="GO:0022857">
    <property type="term" value="F:transmembrane transporter activity"/>
    <property type="evidence" value="ECO:0007669"/>
    <property type="project" value="InterPro"/>
</dbReference>
<dbReference type="Proteomes" id="UP000183815">
    <property type="component" value="Unassembled WGS sequence"/>
</dbReference>
<feature type="transmembrane region" description="Helical" evidence="1">
    <location>
        <begin position="261"/>
        <end position="278"/>
    </location>
</feature>
<feature type="transmembrane region" description="Helical" evidence="1">
    <location>
        <begin position="198"/>
        <end position="218"/>
    </location>
</feature>
<dbReference type="InterPro" id="IPR020846">
    <property type="entry name" value="MFS_dom"/>
</dbReference>
<feature type="transmembrane region" description="Helical" evidence="1">
    <location>
        <begin position="317"/>
        <end position="336"/>
    </location>
</feature>
<feature type="transmembrane region" description="Helical" evidence="1">
    <location>
        <begin position="66"/>
        <end position="84"/>
    </location>
</feature>
<dbReference type="Gene3D" id="1.20.1250.20">
    <property type="entry name" value="MFS general substrate transporter like domains"/>
    <property type="match status" value="2"/>
</dbReference>
<dbReference type="SUPFAM" id="SSF103473">
    <property type="entry name" value="MFS general substrate transporter"/>
    <property type="match status" value="1"/>
</dbReference>